<keyword evidence="1" id="KW-0472">Membrane</keyword>
<feature type="transmembrane region" description="Helical" evidence="1">
    <location>
        <begin position="1255"/>
        <end position="1284"/>
    </location>
</feature>
<evidence type="ECO:0000256" key="2">
    <source>
        <dbReference type="SAM" id="SignalP"/>
    </source>
</evidence>
<feature type="transmembrane region" description="Helical" evidence="1">
    <location>
        <begin position="1339"/>
        <end position="1359"/>
    </location>
</feature>
<feature type="transmembrane region" description="Helical" evidence="1">
    <location>
        <begin position="1474"/>
        <end position="1496"/>
    </location>
</feature>
<keyword evidence="1" id="KW-1133">Transmembrane helix</keyword>
<sequence>MPISEIFFHARGLKWPCRLGWTAWLVVVLSAAERIYQHIEDEEQLFQPFPTSCSGTLELRGNYTLNEATTILAPCHLLGRATVVLQAPLTFAAETVLEGNIAWIGARLGQPCVIARRGLTVGTGALEERIAFSGCHSEEMAGALLVEEDLVESSRATLHVENCSSQADGGGVVVGGNLEVRGSVAVRNCRAGASGGGVHVAGALSQLGPLGALDFDNCTAGRAGGALYVGTWTQLDGSARFSNCQASAGGAVFSSRDVQLGGINRFDKCEAVLQGGEGGCMNIKAGNLTQRGGIAEFQKCGTAASGGGAAVAGYVVQQRGVIKFTDCVARAGSGGGLFLTGQLYQMSMGAMEFSGCSSAHKMVYGGGGLYVIGDVQLQGRVSLIRCTTKGGPSSFGGGAMIEGFLTQLSGNLTFAGCEAMMGGGLYTSGFVQEGGQLHFANCGPGRGWGEGDQGGGAMMCEGSVTFNGTNSFTNCNTKGSGGCLVADDGLTQHGGVTSFRHCEAGEEGGAMQVNGNLHQMEGALEFSECRSTGRGGCLVTDRFHQSAGSLRLTHCQSHESGGAMLSYGSMDLNGTNSFANSSAKGSGGCLLVRGGNLTQHDGLTEFNSCKALVGRGGGMQVAGGLMLKSGNMSFSNCRSSSDGGGAFVESVEVYAQLTFRTCVATGSGSGGCLFVGEGVLLQHSDMFFQDCVAESYEGGGGILVRNGDLKQIGGSIRFVDCSAVYGSGGGLRLQNGSLHQSVDGSLGFMGCNADVGGGLSVKGHAVLHGSTSVSMCSAYSLHKGGGGFYIERGLQMHGSIDLSACRTLGSGGCVHVARGSIRMHGNMSLRNCSAHQSGGGAYVFGPLTQYGTSRLEFLDCSVFRHHGGGMTARRLRSNGYIHFERCTAGMVKGNGGGLAILGEVQQSGSMSFLQCAAGGKGGGLYFRSSHRSFLQQVSFDKCSAGSLAGSLYANGSMTIADLKLLGCGGNSACIDVDGQLEVPHVSMQSQESTSIRAMDLKLMNVSCLNMTACHLLAPKSNRSIAELLCPVGTGVNDTESEKACSACHDKFTQIHPSTTQACWSCPEENDFCYATQFKMKPGYAVERENVSFTVFCPNPAACPGGISKAFSTMCATGYTGKACTSCESGFGVSDNSVLMCTQCATLWWNKCAQWCYVLLKRVGLFGMAAASALTGDAERKPSSVLINQLMSFATVAGMLLVVMAQTEALRQIRASAGHIFLAVFRAVEFFADASSGQGVTESSVLSTSSGCLLQYLGFTGFLWQAHLLHGLLPVLLVAGLAACLPSKKRGVALLVGMNCFWPEFFSFFGKHLYCFQYARADVKSDAYECPFLPNYSGRIMLRIFVVVLALAAADSWLWLSMSGDKKPPLHVLYVTNPYRQSMSLWESERLLRKTMLTMAVSVLPITSSPALQLVCISSIVMVSLVLYAALLPYKALRWNLTECALLITAAFMSVMVSGLTAYDTYWGRRIDLEYFMILATMGLAGNIFLVMTYLIYKELMLEWGYTKRSDEAERPADGTNDSLLWAKFI</sequence>
<organism evidence="3 4">
    <name type="scientific">Symbiodinium natans</name>
    <dbReference type="NCBI Taxonomy" id="878477"/>
    <lineage>
        <taxon>Eukaryota</taxon>
        <taxon>Sar</taxon>
        <taxon>Alveolata</taxon>
        <taxon>Dinophyceae</taxon>
        <taxon>Suessiales</taxon>
        <taxon>Symbiodiniaceae</taxon>
        <taxon>Symbiodinium</taxon>
    </lineage>
</organism>
<evidence type="ECO:0000313" key="4">
    <source>
        <dbReference type="Proteomes" id="UP000604046"/>
    </source>
</evidence>
<proteinExistence type="predicted"/>
<name>A0A812SGJ1_9DINO</name>
<dbReference type="Proteomes" id="UP000604046">
    <property type="component" value="Unassembled WGS sequence"/>
</dbReference>
<keyword evidence="2" id="KW-0732">Signal</keyword>
<gene>
    <name evidence="3" type="ORF">SNAT2548_LOCUS27155</name>
</gene>
<comment type="caution">
    <text evidence="3">The sequence shown here is derived from an EMBL/GenBank/DDBJ whole genome shotgun (WGS) entry which is preliminary data.</text>
</comment>
<feature type="signal peptide" evidence="2">
    <location>
        <begin position="1"/>
        <end position="31"/>
    </location>
</feature>
<feature type="chain" id="PRO_5032618487" evidence="2">
    <location>
        <begin position="32"/>
        <end position="1529"/>
    </location>
</feature>
<feature type="transmembrane region" description="Helical" evidence="1">
    <location>
        <begin position="1443"/>
        <end position="1462"/>
    </location>
</feature>
<accession>A0A812SGJ1</accession>
<dbReference type="InterPro" id="IPR006626">
    <property type="entry name" value="PbH1"/>
</dbReference>
<keyword evidence="4" id="KW-1185">Reference proteome</keyword>
<dbReference type="SMART" id="SM00710">
    <property type="entry name" value="PbH1"/>
    <property type="match status" value="10"/>
</dbReference>
<protein>
    <submittedName>
        <fullName evidence="3">Uncharacterized protein</fullName>
    </submittedName>
</protein>
<feature type="transmembrane region" description="Helical" evidence="1">
    <location>
        <begin position="1410"/>
        <end position="1431"/>
    </location>
</feature>
<keyword evidence="1" id="KW-0812">Transmembrane</keyword>
<evidence type="ECO:0000313" key="3">
    <source>
        <dbReference type="EMBL" id="CAE7483823.1"/>
    </source>
</evidence>
<dbReference type="OrthoDB" id="432246at2759"/>
<dbReference type="EMBL" id="CAJNDS010002457">
    <property type="protein sequence ID" value="CAE7483823.1"/>
    <property type="molecule type" value="Genomic_DNA"/>
</dbReference>
<evidence type="ECO:0000256" key="1">
    <source>
        <dbReference type="SAM" id="Phobius"/>
    </source>
</evidence>
<reference evidence="3" key="1">
    <citation type="submission" date="2021-02" db="EMBL/GenBank/DDBJ databases">
        <authorList>
            <person name="Dougan E. K."/>
            <person name="Rhodes N."/>
            <person name="Thang M."/>
            <person name="Chan C."/>
        </authorList>
    </citation>
    <scope>NUCLEOTIDE SEQUENCE</scope>
</reference>